<dbReference type="RefSeq" id="WP_348788460.1">
    <property type="nucleotide sequence ID" value="NZ_CP157390.1"/>
</dbReference>
<accession>A0AAU7GCC1</accession>
<gene>
    <name evidence="1" type="ORF">AAME72_01315</name>
</gene>
<dbReference type="AlphaFoldDB" id="A0AAU7GCC1"/>
<evidence type="ECO:0000313" key="1">
    <source>
        <dbReference type="EMBL" id="XBM48510.1"/>
    </source>
</evidence>
<dbReference type="EMBL" id="CP157390">
    <property type="protein sequence ID" value="XBM48510.1"/>
    <property type="molecule type" value="Genomic_DNA"/>
</dbReference>
<name>A0AAU7GCC1_9MICO</name>
<protein>
    <submittedName>
        <fullName evidence="1">Uncharacterized protein</fullName>
    </submittedName>
</protein>
<organism evidence="1">
    <name type="scientific">Leifsonia sp. NPDC080035</name>
    <dbReference type="NCBI Taxonomy" id="3143936"/>
    <lineage>
        <taxon>Bacteria</taxon>
        <taxon>Bacillati</taxon>
        <taxon>Actinomycetota</taxon>
        <taxon>Actinomycetes</taxon>
        <taxon>Micrococcales</taxon>
        <taxon>Microbacteriaceae</taxon>
        <taxon>Leifsonia</taxon>
    </lineage>
</organism>
<proteinExistence type="predicted"/>
<reference evidence="1" key="1">
    <citation type="submission" date="2024-05" db="EMBL/GenBank/DDBJ databases">
        <title>The Natural Products Discovery Center: Release of the First 8490 Sequenced Strains for Exploring Actinobacteria Biosynthetic Diversity.</title>
        <authorList>
            <person name="Kalkreuter E."/>
            <person name="Kautsar S.A."/>
            <person name="Yang D."/>
            <person name="Bader C.D."/>
            <person name="Teijaro C.N."/>
            <person name="Fluegel L."/>
            <person name="Davis C.M."/>
            <person name="Simpson J.R."/>
            <person name="Lauterbach L."/>
            <person name="Steele A.D."/>
            <person name="Gui C."/>
            <person name="Meng S."/>
            <person name="Li G."/>
            <person name="Viehrig K."/>
            <person name="Ye F."/>
            <person name="Su P."/>
            <person name="Kiefer A.F."/>
            <person name="Nichols A."/>
            <person name="Cepeda A.J."/>
            <person name="Yan W."/>
            <person name="Fan B."/>
            <person name="Jiang Y."/>
            <person name="Adhikari A."/>
            <person name="Zheng C.-J."/>
            <person name="Schuster L."/>
            <person name="Cowan T.M."/>
            <person name="Smanski M.J."/>
            <person name="Chevrette M.G."/>
            <person name="de Carvalho L.P.S."/>
            <person name="Shen B."/>
        </authorList>
    </citation>
    <scope>NUCLEOTIDE SEQUENCE</scope>
    <source>
        <strain evidence="1">NPDC080035</strain>
    </source>
</reference>
<sequence length="165" mass="19124">MTIHIKPPQRKWELSRGTYFSFDSAQTRPNVRPIYFSSNQGHPNPQVRPVYGVENDRLLVARTEGHVYNGRRELDGYTYFDRLPTGNRAVFQPYHFALDGNYNFANNKVFFLLRDGLAYWLTEQQAVRYLKGESLTISGSKKKIQLDDAQAELTLFDGIDGDWEL</sequence>